<dbReference type="OrthoDB" id="6779353at2759"/>
<evidence type="ECO:0000313" key="3">
    <source>
        <dbReference type="Proteomes" id="UP000821853"/>
    </source>
</evidence>
<gene>
    <name evidence="2" type="ORF">HPB48_004411</name>
</gene>
<dbReference type="OMA" id="EVINCIN"/>
<proteinExistence type="predicted"/>
<keyword evidence="3" id="KW-1185">Reference proteome</keyword>
<comment type="caution">
    <text evidence="2">The sequence shown here is derived from an EMBL/GenBank/DDBJ whole genome shotgun (WGS) entry which is preliminary data.</text>
</comment>
<dbReference type="EMBL" id="JABSTR010000004">
    <property type="protein sequence ID" value="KAH9368912.1"/>
    <property type="molecule type" value="Genomic_DNA"/>
</dbReference>
<evidence type="ECO:0000313" key="2">
    <source>
        <dbReference type="EMBL" id="KAH9368912.1"/>
    </source>
</evidence>
<feature type="domain" description="HAT C-terminal dimerisation" evidence="1">
    <location>
        <begin position="34"/>
        <end position="89"/>
    </location>
</feature>
<name>A0A9J6G336_HAELO</name>
<dbReference type="GO" id="GO:0046983">
    <property type="term" value="F:protein dimerization activity"/>
    <property type="evidence" value="ECO:0007669"/>
    <property type="project" value="InterPro"/>
</dbReference>
<reference evidence="2 3" key="1">
    <citation type="journal article" date="2020" name="Cell">
        <title>Large-Scale Comparative Analyses of Tick Genomes Elucidate Their Genetic Diversity and Vector Capacities.</title>
        <authorList>
            <consortium name="Tick Genome and Microbiome Consortium (TIGMIC)"/>
            <person name="Jia N."/>
            <person name="Wang J."/>
            <person name="Shi W."/>
            <person name="Du L."/>
            <person name="Sun Y."/>
            <person name="Zhan W."/>
            <person name="Jiang J.F."/>
            <person name="Wang Q."/>
            <person name="Zhang B."/>
            <person name="Ji P."/>
            <person name="Bell-Sakyi L."/>
            <person name="Cui X.M."/>
            <person name="Yuan T.T."/>
            <person name="Jiang B.G."/>
            <person name="Yang W.F."/>
            <person name="Lam T.T."/>
            <person name="Chang Q.C."/>
            <person name="Ding S.J."/>
            <person name="Wang X.J."/>
            <person name="Zhu J.G."/>
            <person name="Ruan X.D."/>
            <person name="Zhao L."/>
            <person name="Wei J.T."/>
            <person name="Ye R.Z."/>
            <person name="Que T.C."/>
            <person name="Du C.H."/>
            <person name="Zhou Y.H."/>
            <person name="Cheng J.X."/>
            <person name="Dai P.F."/>
            <person name="Guo W.B."/>
            <person name="Han X.H."/>
            <person name="Huang E.J."/>
            <person name="Li L.F."/>
            <person name="Wei W."/>
            <person name="Gao Y.C."/>
            <person name="Liu J.Z."/>
            <person name="Shao H.Z."/>
            <person name="Wang X."/>
            <person name="Wang C.C."/>
            <person name="Yang T.C."/>
            <person name="Huo Q.B."/>
            <person name="Li W."/>
            <person name="Chen H.Y."/>
            <person name="Chen S.E."/>
            <person name="Zhou L.G."/>
            <person name="Ni X.B."/>
            <person name="Tian J.H."/>
            <person name="Sheng Y."/>
            <person name="Liu T."/>
            <person name="Pan Y.S."/>
            <person name="Xia L.Y."/>
            <person name="Li J."/>
            <person name="Zhao F."/>
            <person name="Cao W.C."/>
        </authorList>
    </citation>
    <scope>NUCLEOTIDE SEQUENCE [LARGE SCALE GENOMIC DNA]</scope>
    <source>
        <strain evidence="2">HaeL-2018</strain>
    </source>
</reference>
<dbReference type="InterPro" id="IPR012337">
    <property type="entry name" value="RNaseH-like_sf"/>
</dbReference>
<evidence type="ECO:0000259" key="1">
    <source>
        <dbReference type="Pfam" id="PF05699"/>
    </source>
</evidence>
<dbReference type="VEuPathDB" id="VectorBase:HLOH_061758"/>
<sequence length="115" mass="12921">MLPSYFSKDDKLSLEVNPAALFWANLHQMRTFGDKQEFLNIATLAQLILSLPHSNAATENFFSHMADVKTKKCNRLGNENLNSMLVIKSAFAASGRTCVNMTEEHGHPKLHSKQM</sequence>
<protein>
    <recommendedName>
        <fullName evidence="1">HAT C-terminal dimerisation domain-containing protein</fullName>
    </recommendedName>
</protein>
<dbReference type="SUPFAM" id="SSF53098">
    <property type="entry name" value="Ribonuclease H-like"/>
    <property type="match status" value="1"/>
</dbReference>
<dbReference type="InterPro" id="IPR008906">
    <property type="entry name" value="HATC_C_dom"/>
</dbReference>
<dbReference type="AlphaFoldDB" id="A0A9J6G336"/>
<dbReference type="Pfam" id="PF05699">
    <property type="entry name" value="Dimer_Tnp_hAT"/>
    <property type="match status" value="1"/>
</dbReference>
<accession>A0A9J6G336</accession>
<dbReference type="Proteomes" id="UP000821853">
    <property type="component" value="Chromosome 2"/>
</dbReference>
<organism evidence="2 3">
    <name type="scientific">Haemaphysalis longicornis</name>
    <name type="common">Bush tick</name>
    <dbReference type="NCBI Taxonomy" id="44386"/>
    <lineage>
        <taxon>Eukaryota</taxon>
        <taxon>Metazoa</taxon>
        <taxon>Ecdysozoa</taxon>
        <taxon>Arthropoda</taxon>
        <taxon>Chelicerata</taxon>
        <taxon>Arachnida</taxon>
        <taxon>Acari</taxon>
        <taxon>Parasitiformes</taxon>
        <taxon>Ixodida</taxon>
        <taxon>Ixodoidea</taxon>
        <taxon>Ixodidae</taxon>
        <taxon>Haemaphysalinae</taxon>
        <taxon>Haemaphysalis</taxon>
    </lineage>
</organism>